<evidence type="ECO:0000313" key="1">
    <source>
        <dbReference type="EMBL" id="MXP43068.1"/>
    </source>
</evidence>
<keyword evidence="2" id="KW-1185">Reference proteome</keyword>
<gene>
    <name evidence="1" type="ORF">GRI65_01205</name>
</gene>
<dbReference type="OrthoDB" id="7593174at2"/>
<name>A0A845AYS0_9SPHN</name>
<proteinExistence type="predicted"/>
<dbReference type="RefSeq" id="WP_160754717.1">
    <property type="nucleotide sequence ID" value="NZ_WTYL01000001.1"/>
</dbReference>
<dbReference type="EMBL" id="WTYL01000001">
    <property type="protein sequence ID" value="MXP43068.1"/>
    <property type="molecule type" value="Genomic_DNA"/>
</dbReference>
<evidence type="ECO:0000313" key="2">
    <source>
        <dbReference type="Proteomes" id="UP000431922"/>
    </source>
</evidence>
<comment type="caution">
    <text evidence="1">The sequence shown here is derived from an EMBL/GenBank/DDBJ whole genome shotgun (WGS) entry which is preliminary data.</text>
</comment>
<dbReference type="AlphaFoldDB" id="A0A845AYS0"/>
<sequence length="309" mass="34683">MASAIGFRGYLITAHRRGDPALIPVNSSDFRQSPDSFTTNFINRWSNVVTDDERERSWYFEERENGGAGDSKGFVHYGTFGFESNLVDNATKMQNYRRQVSDVEEIPLFYEFWFPEGGRVGFVGFQSFQGRSCVTIVMERFKSEFEAANPDFLLRYQKLMPTDVRGGAYNRAPVKRLRLIKRGASPDVTDRYLGGNAPEKVDFEVSIKARRNGSLGSFRDVSNSIGKNDRGVILHDGIEFNEAVADIKVGSKTRPVTVFGSDTFAGVIDITDDIERGRDGHPTFDSLSNISDDILSDFNEMIVGKSDEI</sequence>
<dbReference type="Proteomes" id="UP000431922">
    <property type="component" value="Unassembled WGS sequence"/>
</dbReference>
<organism evidence="1 2">
    <name type="scientific">Allopontixanthobacter sediminis</name>
    <dbReference type="NCBI Taxonomy" id="1689985"/>
    <lineage>
        <taxon>Bacteria</taxon>
        <taxon>Pseudomonadati</taxon>
        <taxon>Pseudomonadota</taxon>
        <taxon>Alphaproteobacteria</taxon>
        <taxon>Sphingomonadales</taxon>
        <taxon>Erythrobacteraceae</taxon>
        <taxon>Allopontixanthobacter</taxon>
    </lineage>
</organism>
<protein>
    <submittedName>
        <fullName evidence="1">Uncharacterized protein</fullName>
    </submittedName>
</protein>
<reference evidence="1 2" key="1">
    <citation type="submission" date="2019-12" db="EMBL/GenBank/DDBJ databases">
        <title>Genomic-based taxomic classification of the family Erythrobacteraceae.</title>
        <authorList>
            <person name="Xu L."/>
        </authorList>
    </citation>
    <scope>NUCLEOTIDE SEQUENCE [LARGE SCALE GENOMIC DNA]</scope>
    <source>
        <strain evidence="1 2">KCTC 42453</strain>
    </source>
</reference>
<accession>A0A845AYS0</accession>